<dbReference type="SUPFAM" id="SSF47336">
    <property type="entry name" value="ACP-like"/>
    <property type="match status" value="1"/>
</dbReference>
<keyword evidence="2" id="KW-1185">Reference proteome</keyword>
<reference evidence="1 2" key="1">
    <citation type="submission" date="2019-09" db="EMBL/GenBank/DDBJ databases">
        <title>In-depth cultivation of the pig gut microbiome towards novel bacterial diversity and tailored functional studies.</title>
        <authorList>
            <person name="Wylensek D."/>
            <person name="Hitch T.C.A."/>
            <person name="Clavel T."/>
        </authorList>
    </citation>
    <scope>NUCLEOTIDE SEQUENCE [LARGE SCALE GENOMIC DNA]</scope>
    <source>
        <strain evidence="1 2">WCA3-693-APC-4?</strain>
    </source>
</reference>
<sequence>MHSKKNIEKKVIEIVEKICSREVEQINTNIFMNPFYMSSRELAYIFIELEKEYNIDLNELVEEYKNHTVANLIDAVVKVTSLAEVV</sequence>
<gene>
    <name evidence="1" type="ORF">FYJ83_18380</name>
</gene>
<name>A0A6N7Y005_9FIRM</name>
<proteinExistence type="predicted"/>
<accession>A0A6N7Y005</accession>
<protein>
    <recommendedName>
        <fullName evidence="3">Carrier domain-containing protein</fullName>
    </recommendedName>
</protein>
<comment type="caution">
    <text evidence="1">The sequence shown here is derived from an EMBL/GenBank/DDBJ whole genome shotgun (WGS) entry which is preliminary data.</text>
</comment>
<organism evidence="1 2">
    <name type="scientific">Tissierella pigra</name>
    <dbReference type="NCBI Taxonomy" id="2607614"/>
    <lineage>
        <taxon>Bacteria</taxon>
        <taxon>Bacillati</taxon>
        <taxon>Bacillota</taxon>
        <taxon>Tissierellia</taxon>
        <taxon>Tissierellales</taxon>
        <taxon>Tissierellaceae</taxon>
        <taxon>Tissierella</taxon>
    </lineage>
</organism>
<evidence type="ECO:0000313" key="1">
    <source>
        <dbReference type="EMBL" id="MSU03427.1"/>
    </source>
</evidence>
<dbReference type="InterPro" id="IPR036736">
    <property type="entry name" value="ACP-like_sf"/>
</dbReference>
<dbReference type="Proteomes" id="UP000469523">
    <property type="component" value="Unassembled WGS sequence"/>
</dbReference>
<dbReference type="RefSeq" id="WP_154442984.1">
    <property type="nucleotide sequence ID" value="NZ_VUNQ01000073.1"/>
</dbReference>
<dbReference type="AlphaFoldDB" id="A0A6N7Y005"/>
<dbReference type="Gene3D" id="1.10.1200.10">
    <property type="entry name" value="ACP-like"/>
    <property type="match status" value="1"/>
</dbReference>
<evidence type="ECO:0000313" key="2">
    <source>
        <dbReference type="Proteomes" id="UP000469523"/>
    </source>
</evidence>
<evidence type="ECO:0008006" key="3">
    <source>
        <dbReference type="Google" id="ProtNLM"/>
    </source>
</evidence>
<dbReference type="EMBL" id="VUNQ01000073">
    <property type="protein sequence ID" value="MSU03427.1"/>
    <property type="molecule type" value="Genomic_DNA"/>
</dbReference>